<protein>
    <recommendedName>
        <fullName evidence="4">RRM domain-containing protein</fullName>
    </recommendedName>
</protein>
<evidence type="ECO:0000256" key="2">
    <source>
        <dbReference type="ARBA" id="ARBA00023242"/>
    </source>
</evidence>
<proteinExistence type="predicted"/>
<dbReference type="GO" id="GO:0000785">
    <property type="term" value="C:chromatin"/>
    <property type="evidence" value="ECO:0007669"/>
    <property type="project" value="TreeGrafter"/>
</dbReference>
<dbReference type="PANTHER" id="PTHR48033:SF10">
    <property type="entry name" value="RNA-BINDING PROTEIN SQUID"/>
    <property type="match status" value="1"/>
</dbReference>
<dbReference type="SMART" id="SM00360">
    <property type="entry name" value="RRM"/>
    <property type="match status" value="2"/>
</dbReference>
<dbReference type="PROSITE" id="PS50102">
    <property type="entry name" value="RRM"/>
    <property type="match status" value="2"/>
</dbReference>
<dbReference type="GO" id="GO:0003723">
    <property type="term" value="F:RNA binding"/>
    <property type="evidence" value="ECO:0007669"/>
    <property type="project" value="UniProtKB-UniRule"/>
</dbReference>
<evidence type="ECO:0000256" key="1">
    <source>
        <dbReference type="ARBA" id="ARBA00004123"/>
    </source>
</evidence>
<evidence type="ECO:0000259" key="4">
    <source>
        <dbReference type="PROSITE" id="PS50102"/>
    </source>
</evidence>
<name>A0AAU9XL54_9CNID</name>
<dbReference type="AlphaFoldDB" id="A0AAU9XL54"/>
<reference evidence="5 6" key="1">
    <citation type="submission" date="2022-05" db="EMBL/GenBank/DDBJ databases">
        <authorList>
            <consortium name="Genoscope - CEA"/>
            <person name="William W."/>
        </authorList>
    </citation>
    <scope>NUCLEOTIDE SEQUENCE [LARGE SCALE GENOMIC DNA]</scope>
</reference>
<gene>
    <name evidence="5" type="ORF">PMEA_00026447</name>
</gene>
<dbReference type="InterPro" id="IPR012677">
    <property type="entry name" value="Nucleotide-bd_a/b_plait_sf"/>
</dbReference>
<organism evidence="5 6">
    <name type="scientific">Pocillopora meandrina</name>
    <dbReference type="NCBI Taxonomy" id="46732"/>
    <lineage>
        <taxon>Eukaryota</taxon>
        <taxon>Metazoa</taxon>
        <taxon>Cnidaria</taxon>
        <taxon>Anthozoa</taxon>
        <taxon>Hexacorallia</taxon>
        <taxon>Scleractinia</taxon>
        <taxon>Astrocoeniina</taxon>
        <taxon>Pocilloporidae</taxon>
        <taxon>Pocillopora</taxon>
    </lineage>
</organism>
<keyword evidence="2" id="KW-0539">Nucleus</keyword>
<comment type="subcellular location">
    <subcellularLocation>
        <location evidence="1">Nucleus</location>
    </subcellularLocation>
</comment>
<dbReference type="Gene3D" id="3.30.70.330">
    <property type="match status" value="2"/>
</dbReference>
<dbReference type="GO" id="GO:0005654">
    <property type="term" value="C:nucleoplasm"/>
    <property type="evidence" value="ECO:0007669"/>
    <property type="project" value="TreeGrafter"/>
</dbReference>
<dbReference type="InterPro" id="IPR035979">
    <property type="entry name" value="RBD_domain_sf"/>
</dbReference>
<dbReference type="CDD" id="cd12325">
    <property type="entry name" value="RRM1_hnRNPA_hnRNPD_like"/>
    <property type="match status" value="1"/>
</dbReference>
<dbReference type="InterPro" id="IPR000504">
    <property type="entry name" value="RRM_dom"/>
</dbReference>
<evidence type="ECO:0000256" key="3">
    <source>
        <dbReference type="PROSITE-ProRule" id="PRU00176"/>
    </source>
</evidence>
<sequence>MATSKIVNGIASQAAEAKKRMTKEDDEGKLFVGGLSYETTKETLTDYFNTFGEVVGVEIKMDALTGRSRGFAFVQFKDPKQANAVLQHGGPHLLDGKTVDPKPAAPINKPPHLRVKKIFVGGLKPETTDQQIRDYFGSTYAPVRDIEYVTEHLTQKRRGFCFVSFDSEDTVDKICELQFHHIDGNKVEVKRALPKEVQQQQAALRAAVAGRGMIPAIATAFGVVPGRGRPAAGISRGKAFYSALYVILSNLRQYISSHIVVLNSGVQGPFRAGTAAGTAGLSLTAAAAAYNPTYAAAALYGALGTGAAYDTVYPTSYGGIPGYPGYSPATFPTAATGYPSGYELHLGASRDARYPGMQGVQSKEVLNAQ</sequence>
<feature type="domain" description="RRM" evidence="4">
    <location>
        <begin position="28"/>
        <end position="106"/>
    </location>
</feature>
<accession>A0AAU9XL54</accession>
<dbReference type="PANTHER" id="PTHR48033">
    <property type="entry name" value="RNA-BINDING (RRM/RBD/RNP MOTIFS) FAMILY PROTEIN"/>
    <property type="match status" value="1"/>
</dbReference>
<dbReference type="EMBL" id="CALNXJ010000050">
    <property type="protein sequence ID" value="CAH3152015.1"/>
    <property type="molecule type" value="Genomic_DNA"/>
</dbReference>
<evidence type="ECO:0000313" key="5">
    <source>
        <dbReference type="EMBL" id="CAH3152015.1"/>
    </source>
</evidence>
<comment type="caution">
    <text evidence="5">The sequence shown here is derived from an EMBL/GenBank/DDBJ whole genome shotgun (WGS) entry which is preliminary data.</text>
</comment>
<dbReference type="CDD" id="cd12329">
    <property type="entry name" value="RRM2_hnRNPD_like"/>
    <property type="match status" value="1"/>
</dbReference>
<keyword evidence="3" id="KW-0694">RNA-binding</keyword>
<dbReference type="GO" id="GO:0010468">
    <property type="term" value="P:regulation of gene expression"/>
    <property type="evidence" value="ECO:0007669"/>
    <property type="project" value="TreeGrafter"/>
</dbReference>
<dbReference type="SUPFAM" id="SSF54928">
    <property type="entry name" value="RNA-binding domain, RBD"/>
    <property type="match status" value="2"/>
</dbReference>
<keyword evidence="6" id="KW-1185">Reference proteome</keyword>
<feature type="domain" description="RRM" evidence="4">
    <location>
        <begin position="116"/>
        <end position="194"/>
    </location>
</feature>
<evidence type="ECO:0000313" key="6">
    <source>
        <dbReference type="Proteomes" id="UP001159428"/>
    </source>
</evidence>
<dbReference type="Pfam" id="PF00076">
    <property type="entry name" value="RRM_1"/>
    <property type="match status" value="2"/>
</dbReference>
<dbReference type="Proteomes" id="UP001159428">
    <property type="component" value="Unassembled WGS sequence"/>
</dbReference>